<protein>
    <submittedName>
        <fullName evidence="1">Glycosyltransferase family 4 protein</fullName>
    </submittedName>
</protein>
<sequence>MKISLLTNGIYPYVIGGMQKHSFNLAKHLAKNKIHVDVYHPTSNNDINIENYFVDEELDYLSFIVIPFPKTPKFPGHYIYASYLYSKALYNKIDLTEAPNVIYAQGFTAWYFLKKNPFLNNLISNLHGLEMFQYSINLKNKLEQFLLRIPAKTIIKNANLQVSLGGKLTNILYLNKAKNNSVIEIPNAIDDSWLSNKVDFNDTSEKLKLVFIGRYERRKGIEEFHNVIKNTIDSLNYEVQFVGPIPKEKQIKHHNVKYLGTIHDSNEIKKILYNSDIMVCPSFSEGMPTVIIEAMTCGCAIIATDVGAVSEMVDKNNGWLLKASNIETGLSIAIHEAIKSSQLDKLKQNSIEKAKNFQWDCVIQTLIKNLLIDTTSLS</sequence>
<gene>
    <name evidence="1" type="ORF">KO493_06025</name>
</gene>
<reference evidence="1" key="1">
    <citation type="submission" date="2021-05" db="EMBL/GenBank/DDBJ databases">
        <title>Draft genomes of bacteria isolated from model marine particles.</title>
        <authorList>
            <person name="Datta M.S."/>
            <person name="Schwartzman J.A."/>
            <person name="Enke T.N."/>
            <person name="Saavedra J."/>
            <person name="Cermak N."/>
            <person name="Cordero O.X."/>
        </authorList>
    </citation>
    <scope>NUCLEOTIDE SEQUENCE</scope>
    <source>
        <strain evidence="1">I2M19</strain>
    </source>
</reference>
<keyword evidence="2" id="KW-1185">Reference proteome</keyword>
<evidence type="ECO:0000313" key="2">
    <source>
        <dbReference type="Proteomes" id="UP001647509"/>
    </source>
</evidence>
<organism evidence="1 2">
    <name type="scientific">Pseudotamlana agarivorans</name>
    <dbReference type="NCBI Taxonomy" id="481183"/>
    <lineage>
        <taxon>Bacteria</taxon>
        <taxon>Pseudomonadati</taxon>
        <taxon>Bacteroidota</taxon>
        <taxon>Flavobacteriia</taxon>
        <taxon>Flavobacteriales</taxon>
        <taxon>Flavobacteriaceae</taxon>
        <taxon>Pseudotamlana</taxon>
    </lineage>
</organism>
<name>A0ACC5U7G2_9FLAO</name>
<comment type="caution">
    <text evidence="1">The sequence shown here is derived from an EMBL/GenBank/DDBJ whole genome shotgun (WGS) entry which is preliminary data.</text>
</comment>
<dbReference type="Proteomes" id="UP001647509">
    <property type="component" value="Unassembled WGS sequence"/>
</dbReference>
<evidence type="ECO:0000313" key="1">
    <source>
        <dbReference type="EMBL" id="MBU2950246.1"/>
    </source>
</evidence>
<accession>A0ACC5U7G2</accession>
<proteinExistence type="predicted"/>
<dbReference type="EMBL" id="JAHKPD010000011">
    <property type="protein sequence ID" value="MBU2950246.1"/>
    <property type="molecule type" value="Genomic_DNA"/>
</dbReference>